<dbReference type="EMBL" id="HG994586">
    <property type="protein sequence ID" value="CAF2992322.1"/>
    <property type="molecule type" value="Genomic_DNA"/>
</dbReference>
<keyword evidence="1 2" id="KW-0560">Oxidoreductase</keyword>
<accession>A0A7R8D1D2</accession>
<dbReference type="PANTHER" id="PTHR43157:SF31">
    <property type="entry name" value="PHOSPHATIDYLINOSITOL-GLYCAN BIOSYNTHESIS CLASS F PROTEIN"/>
    <property type="match status" value="1"/>
</dbReference>
<name>A0A7R8D1D2_LEPSM</name>
<dbReference type="EC" id="1.1.1.300" evidence="2"/>
<evidence type="ECO:0000256" key="1">
    <source>
        <dbReference type="ARBA" id="ARBA00023002"/>
    </source>
</evidence>
<dbReference type="AlphaFoldDB" id="A0A7R8D1D2"/>
<reference evidence="2" key="1">
    <citation type="submission" date="2021-02" db="EMBL/GenBank/DDBJ databases">
        <authorList>
            <person name="Bekaert M."/>
        </authorList>
    </citation>
    <scope>NUCLEOTIDE SEQUENCE</scope>
    <source>
        <strain evidence="2">IoA-00</strain>
    </source>
</reference>
<dbReference type="InterPro" id="IPR036291">
    <property type="entry name" value="NAD(P)-bd_dom_sf"/>
</dbReference>
<gene>
    <name evidence="2" type="ORF">LSAA_12908</name>
</gene>
<proteinExistence type="predicted"/>
<dbReference type="InterPro" id="IPR002347">
    <property type="entry name" value="SDR_fam"/>
</dbReference>
<evidence type="ECO:0000313" key="2">
    <source>
        <dbReference type="EMBL" id="CAF2992322.1"/>
    </source>
</evidence>
<keyword evidence="3" id="KW-1185">Reference proteome</keyword>
<dbReference type="Gene3D" id="3.40.50.720">
    <property type="entry name" value="NAD(P)-binding Rossmann-like Domain"/>
    <property type="match status" value="1"/>
</dbReference>
<dbReference type="PANTHER" id="PTHR43157">
    <property type="entry name" value="PHOSPHATIDYLINOSITOL-GLYCAN BIOSYNTHESIS CLASS F PROTEIN-RELATED"/>
    <property type="match status" value="1"/>
</dbReference>
<protein>
    <submittedName>
        <fullName evidence="2">RDH12</fullName>
        <ecNumber evidence="2">1.1.1.300</ecNumber>
    </submittedName>
</protein>
<dbReference type="GO" id="GO:0052650">
    <property type="term" value="F:all-trans-retinol dehydrogenase (NADP+) activity"/>
    <property type="evidence" value="ECO:0007669"/>
    <property type="project" value="UniProtKB-EC"/>
</dbReference>
<sequence>MVFLSRKWCIGPIISVNNSKKLHGKIVVITGATSGIGKATIRDLSQRGARILMLCRNCKTGDKIASQIGSNIETFQCDLSSLASVRSCAEEICKAVPRIDILINNAGIMACDKGHCSNGYDLQLTVNHLSHFLLTELLRPKMSESTFSKIIIVSSFCYIYGQIHWDDIHFEKSYSAMTAYGQSKLANVLHGLELSKRLPNNMRVYIVNPGVVNTNISRHSWILQLFFILGYPWIKSSFHGAQTLLHCILMDDSKSSVNSLFYSDCRDKKLSNIVVNSKDCQRFWDLSLKLIKKQ</sequence>
<organism evidence="2 3">
    <name type="scientific">Lepeophtheirus salmonis</name>
    <name type="common">Salmon louse</name>
    <name type="synonym">Caligus salmonis</name>
    <dbReference type="NCBI Taxonomy" id="72036"/>
    <lineage>
        <taxon>Eukaryota</taxon>
        <taxon>Metazoa</taxon>
        <taxon>Ecdysozoa</taxon>
        <taxon>Arthropoda</taxon>
        <taxon>Crustacea</taxon>
        <taxon>Multicrustacea</taxon>
        <taxon>Hexanauplia</taxon>
        <taxon>Copepoda</taxon>
        <taxon>Siphonostomatoida</taxon>
        <taxon>Caligidae</taxon>
        <taxon>Lepeophtheirus</taxon>
    </lineage>
</organism>
<dbReference type="OrthoDB" id="191139at2759"/>
<evidence type="ECO:0000313" key="3">
    <source>
        <dbReference type="Proteomes" id="UP000675881"/>
    </source>
</evidence>
<dbReference type="CDD" id="cd05327">
    <property type="entry name" value="retinol-DH_like_SDR_c_like"/>
    <property type="match status" value="1"/>
</dbReference>
<dbReference type="SUPFAM" id="SSF51735">
    <property type="entry name" value="NAD(P)-binding Rossmann-fold domains"/>
    <property type="match status" value="1"/>
</dbReference>
<dbReference type="PRINTS" id="PR00081">
    <property type="entry name" value="GDHRDH"/>
</dbReference>
<dbReference type="Pfam" id="PF00106">
    <property type="entry name" value="adh_short"/>
    <property type="match status" value="1"/>
</dbReference>
<dbReference type="Proteomes" id="UP000675881">
    <property type="component" value="Chromosome 7"/>
</dbReference>